<organism evidence="1">
    <name type="scientific">hydrothermal vent metagenome</name>
    <dbReference type="NCBI Taxonomy" id="652676"/>
    <lineage>
        <taxon>unclassified sequences</taxon>
        <taxon>metagenomes</taxon>
        <taxon>ecological metagenomes</taxon>
    </lineage>
</organism>
<accession>A0A3B0Z473</accession>
<protein>
    <submittedName>
        <fullName evidence="1">Fatty acid cis/trans isomerase</fullName>
    </submittedName>
</protein>
<sequence length="759" mass="88708">MQFEQRYGKAEPRERAVEILPPNTIDYWTQVKPVLDQRCVVCHACFDAPCQLNMSSIEGIERGASAAKVYKSMRLTAAPLTRLFEDAQSVVQWRTKEFHPVLNEYADTPEVNREAGVMYRSLQLKEQNPLPNIKRLSDNFDLSLNQRQFCAKSETFDRFAKKHPYWGMPYALPGLPTVEQDTLKRWLEQGAFYTIRPSMPSEYLESIERWEKFFNGDSLKEQLVSRYIFEHLYFAHLNFPDVDGRKFFTLVRSATPSGEPIRLIATRRPYNDPEVERVYYRFQEMRSSIVAKTHMPYSLDDQRMKRWHSLFVEKQYDVEQLPSYEDKFASNPFQTFYALPIQSRYEFMLDEAQYTIMGFIKGTVCRGQVALDVINDNFWVFFTEPEQPQLEIYEEFLVKQGMHLELPAASIDIYRPIAHWRKYKKQQKEMLAAKDRFLAENFGESAEINLKLVWDGDGVNENAALTIFRHFDSATVEKGLLGQTPKTAWLIDYSLLERIHYLLVAGYDPYGNIGHQLVTRLYMDFLRMESEENFLLLLPESAQVRERDLWYQSADDEIKTYLTLPSFEKMLVTSIDYRSDDEKLELFEMLAQRLDKVLPKKYTMSAINNRNIRIELDRLHLLKGKSVTLMPEVAFVRITASSGDQYVTILNNRAHSNMTSMFKEHKNRLPNKDTLSVIPGFIGAYPNAFYVVDESQLSDFVSVIGSLELETDYGNFLDSYGVRRTDQEFWQKSDAIHLAFRKSTPLSPGLLDYNRLENR</sequence>
<dbReference type="GO" id="GO:0016853">
    <property type="term" value="F:isomerase activity"/>
    <property type="evidence" value="ECO:0007669"/>
    <property type="project" value="UniProtKB-KW"/>
</dbReference>
<dbReference type="Pfam" id="PF06934">
    <property type="entry name" value="CTI"/>
    <property type="match status" value="1"/>
</dbReference>
<gene>
    <name evidence="1" type="ORF">MNBD_GAMMA16-1741</name>
</gene>
<dbReference type="AlphaFoldDB" id="A0A3B0Z473"/>
<name>A0A3B0Z473_9ZZZZ</name>
<keyword evidence="1" id="KW-0413">Isomerase</keyword>
<dbReference type="EMBL" id="UOFO01000093">
    <property type="protein sequence ID" value="VAW86351.1"/>
    <property type="molecule type" value="Genomic_DNA"/>
</dbReference>
<evidence type="ECO:0000313" key="1">
    <source>
        <dbReference type="EMBL" id="VAW86351.1"/>
    </source>
</evidence>
<reference evidence="1" key="1">
    <citation type="submission" date="2018-06" db="EMBL/GenBank/DDBJ databases">
        <authorList>
            <person name="Zhirakovskaya E."/>
        </authorList>
    </citation>
    <scope>NUCLEOTIDE SEQUENCE</scope>
</reference>
<dbReference type="InterPro" id="IPR010706">
    <property type="entry name" value="Fatty_acid_cis-trans_isomerase"/>
</dbReference>
<proteinExistence type="predicted"/>